<protein>
    <recommendedName>
        <fullName evidence="1">Cupin type-2 domain-containing protein</fullName>
    </recommendedName>
</protein>
<reference evidence="3" key="1">
    <citation type="submission" date="2018-03" db="EMBL/GenBank/DDBJ databases">
        <title>Lachnoclostridium SNUG30370 gen.nov., sp.nov., isolated from human faeces.</title>
        <authorList>
            <person name="Seo B."/>
            <person name="Jeon K."/>
            <person name="Ko G."/>
        </authorList>
    </citation>
    <scope>NUCLEOTIDE SEQUENCE [LARGE SCALE GENOMIC DNA]</scope>
    <source>
        <strain evidence="3">SNUG30370</strain>
    </source>
</reference>
<gene>
    <name evidence="2" type="ORF">C7U55_06235</name>
</gene>
<sequence>MNHHIEVVNSNIKYPIIFYNHFFNQNRPVTSHFHKDVEVVYIVSGKLEAYIDGKNEIFHQGEMFIVNSHVIHQFIFLEETHIYTYLLSIDVFNEFNIKYNTFKLRTPLDVEWMKPWLEMKNCQELASLDKHILMYQLYQKIIQDCLIEIKKETKLNDISFILDEIEKK</sequence>
<dbReference type="EMBL" id="PYLP01000006">
    <property type="protein sequence ID" value="PST40510.1"/>
    <property type="molecule type" value="Genomic_DNA"/>
</dbReference>
<dbReference type="RefSeq" id="WP_106987817.1">
    <property type="nucleotide sequence ID" value="NZ_PYLP01000006.1"/>
</dbReference>
<dbReference type="InterPro" id="IPR013096">
    <property type="entry name" value="Cupin_2"/>
</dbReference>
<proteinExistence type="predicted"/>
<feature type="domain" description="Cupin type-2" evidence="1">
    <location>
        <begin position="30"/>
        <end position="79"/>
    </location>
</feature>
<dbReference type="SUPFAM" id="SSF51182">
    <property type="entry name" value="RmlC-like cupins"/>
    <property type="match status" value="1"/>
</dbReference>
<dbReference type="InterPro" id="IPR014710">
    <property type="entry name" value="RmlC-like_jellyroll"/>
</dbReference>
<keyword evidence="3" id="KW-1185">Reference proteome</keyword>
<dbReference type="GeneID" id="77470692"/>
<comment type="caution">
    <text evidence="2">The sequence shown here is derived from an EMBL/GenBank/DDBJ whole genome shotgun (WGS) entry which is preliminary data.</text>
</comment>
<dbReference type="Gene3D" id="2.60.120.10">
    <property type="entry name" value="Jelly Rolls"/>
    <property type="match status" value="1"/>
</dbReference>
<evidence type="ECO:0000259" key="1">
    <source>
        <dbReference type="Pfam" id="PF07883"/>
    </source>
</evidence>
<organism evidence="2 3">
    <name type="scientific">Faecalibacillus faecis</name>
    <dbReference type="NCBI Taxonomy" id="1982628"/>
    <lineage>
        <taxon>Bacteria</taxon>
        <taxon>Bacillati</taxon>
        <taxon>Bacillota</taxon>
        <taxon>Erysipelotrichia</taxon>
        <taxon>Erysipelotrichales</taxon>
        <taxon>Coprobacillaceae</taxon>
        <taxon>Faecalibacillus</taxon>
    </lineage>
</organism>
<dbReference type="InterPro" id="IPR011051">
    <property type="entry name" value="RmlC_Cupin_sf"/>
</dbReference>
<dbReference type="Proteomes" id="UP000241201">
    <property type="component" value="Unassembled WGS sequence"/>
</dbReference>
<name>A0A2T3FZ07_9FIRM</name>
<accession>A0A2T3FZ07</accession>
<dbReference type="Pfam" id="PF07883">
    <property type="entry name" value="Cupin_2"/>
    <property type="match status" value="1"/>
</dbReference>
<evidence type="ECO:0000313" key="2">
    <source>
        <dbReference type="EMBL" id="PST40510.1"/>
    </source>
</evidence>
<evidence type="ECO:0000313" key="3">
    <source>
        <dbReference type="Proteomes" id="UP000241201"/>
    </source>
</evidence>
<dbReference type="AlphaFoldDB" id="A0A2T3FZ07"/>